<evidence type="ECO:0000259" key="1">
    <source>
        <dbReference type="Pfam" id="PF00583"/>
    </source>
</evidence>
<dbReference type="PANTHER" id="PTHR43233:SF1">
    <property type="entry name" value="FAMILY N-ACETYLTRANSFERASE, PUTATIVE (AFU_ORTHOLOGUE AFUA_6G03350)-RELATED"/>
    <property type="match status" value="1"/>
</dbReference>
<evidence type="ECO:0000313" key="2">
    <source>
        <dbReference type="EMBL" id="KAI1609131.1"/>
    </source>
</evidence>
<dbReference type="Pfam" id="PF00583">
    <property type="entry name" value="Acetyltransf_1"/>
    <property type="match status" value="1"/>
</dbReference>
<dbReference type="EMBL" id="MU404361">
    <property type="protein sequence ID" value="KAI1609131.1"/>
    <property type="molecule type" value="Genomic_DNA"/>
</dbReference>
<dbReference type="InterPro" id="IPR016181">
    <property type="entry name" value="Acyl_CoA_acyltransferase"/>
</dbReference>
<dbReference type="Gene3D" id="3.40.630.30">
    <property type="match status" value="1"/>
</dbReference>
<dbReference type="Proteomes" id="UP001203852">
    <property type="component" value="Unassembled WGS sequence"/>
</dbReference>
<accession>A0AAN6DMM6</accession>
<comment type="caution">
    <text evidence="2">The sequence shown here is derived from an EMBL/GenBank/DDBJ whole genome shotgun (WGS) entry which is preliminary data.</text>
</comment>
<dbReference type="CDD" id="cd04301">
    <property type="entry name" value="NAT_SF"/>
    <property type="match status" value="1"/>
</dbReference>
<dbReference type="PANTHER" id="PTHR43233">
    <property type="entry name" value="FAMILY N-ACETYLTRANSFERASE, PUTATIVE (AFU_ORTHOLOGUE AFUA_6G03350)-RELATED"/>
    <property type="match status" value="1"/>
</dbReference>
<reference evidence="2" key="1">
    <citation type="journal article" date="2022" name="bioRxiv">
        <title>Deciphering the potential niche of two novel black yeast fungi from a biological soil crust based on their genomes, phenotypes, and melanin regulation.</title>
        <authorList>
            <consortium name="DOE Joint Genome Institute"/>
            <person name="Carr E.C."/>
            <person name="Barton Q."/>
            <person name="Grambo S."/>
            <person name="Sullivan M."/>
            <person name="Renfro C.M."/>
            <person name="Kuo A."/>
            <person name="Pangilinan J."/>
            <person name="Lipzen A."/>
            <person name="Keymanesh K."/>
            <person name="Savage E."/>
            <person name="Barry K."/>
            <person name="Grigoriev I.V."/>
            <person name="Riekhof W.R."/>
            <person name="Harris S.S."/>
        </authorList>
    </citation>
    <scope>NUCLEOTIDE SEQUENCE</scope>
    <source>
        <strain evidence="2">JF 03-4F</strain>
    </source>
</reference>
<protein>
    <submittedName>
        <fullName evidence="2">GNAT family acetyltransferase</fullName>
    </submittedName>
</protein>
<proteinExistence type="predicted"/>
<evidence type="ECO:0000313" key="3">
    <source>
        <dbReference type="Proteomes" id="UP001203852"/>
    </source>
</evidence>
<dbReference type="InterPro" id="IPR000182">
    <property type="entry name" value="GNAT_dom"/>
</dbReference>
<dbReference type="GO" id="GO:0016747">
    <property type="term" value="F:acyltransferase activity, transferring groups other than amino-acyl groups"/>
    <property type="evidence" value="ECO:0007669"/>
    <property type="project" value="InterPro"/>
</dbReference>
<dbReference type="AlphaFoldDB" id="A0AAN6DMM6"/>
<name>A0AAN6DMM6_9EURO</name>
<organism evidence="2 3">
    <name type="scientific">Exophiala viscosa</name>
    <dbReference type="NCBI Taxonomy" id="2486360"/>
    <lineage>
        <taxon>Eukaryota</taxon>
        <taxon>Fungi</taxon>
        <taxon>Dikarya</taxon>
        <taxon>Ascomycota</taxon>
        <taxon>Pezizomycotina</taxon>
        <taxon>Eurotiomycetes</taxon>
        <taxon>Chaetothyriomycetidae</taxon>
        <taxon>Chaetothyriales</taxon>
        <taxon>Herpotrichiellaceae</taxon>
        <taxon>Exophiala</taxon>
    </lineage>
</organism>
<dbReference type="InterPro" id="IPR053144">
    <property type="entry name" value="Acetyltransferase_Butenolide"/>
</dbReference>
<gene>
    <name evidence="2" type="ORF">EDD36DRAFT_84860</name>
</gene>
<keyword evidence="3" id="KW-1185">Reference proteome</keyword>
<feature type="domain" description="N-acetyltransferase" evidence="1">
    <location>
        <begin position="82"/>
        <end position="150"/>
    </location>
</feature>
<dbReference type="SUPFAM" id="SSF55729">
    <property type="entry name" value="Acyl-CoA N-acyltransferases (Nat)"/>
    <property type="match status" value="1"/>
</dbReference>
<sequence>MDFEMPTRTWTRDNYLISTDPSIIPLDALNDIFASDDFHWGLPLPIEHLRTLVHKSICFALYEVTNVSAGDEHSNESQQRRKLIGFARWITDMVTVNYLTDVYILPEYRSKHLGAWMMECIDEVFTAMPHVRGMILIADRGSPTEALYRKYLAMVDLESPGFLMDRKGRGAVSQ</sequence>